<dbReference type="SUPFAM" id="SSF56300">
    <property type="entry name" value="Metallo-dependent phosphatases"/>
    <property type="match status" value="2"/>
</dbReference>
<dbReference type="Gene3D" id="3.60.21.10">
    <property type="match status" value="2"/>
</dbReference>
<reference evidence="8" key="1">
    <citation type="submission" date="2023-05" db="EMBL/GenBank/DDBJ databases">
        <title>Comparative genomics of Bacillaceae isolates and their secondary metabolite potential.</title>
        <authorList>
            <person name="Song L."/>
            <person name="Nielsen L.J."/>
            <person name="Mohite O."/>
            <person name="Xu X."/>
            <person name="Weber T."/>
            <person name="Kovacs A.T."/>
        </authorList>
    </citation>
    <scope>NUCLEOTIDE SEQUENCE</scope>
    <source>
        <strain evidence="8">XLM17</strain>
    </source>
</reference>
<dbReference type="EMBL" id="CP126114">
    <property type="protein sequence ID" value="WHY85568.1"/>
    <property type="molecule type" value="Genomic_DNA"/>
</dbReference>
<dbReference type="Pfam" id="PF01473">
    <property type="entry name" value="Choline_bind_1"/>
    <property type="match status" value="1"/>
</dbReference>
<dbReference type="Pfam" id="PF18998">
    <property type="entry name" value="Flg_new_2"/>
    <property type="match status" value="1"/>
</dbReference>
<dbReference type="Pfam" id="PF19127">
    <property type="entry name" value="Choline_bind_3"/>
    <property type="match status" value="3"/>
</dbReference>
<feature type="domain" description="Calcineurin-like phosphoesterase" evidence="5">
    <location>
        <begin position="158"/>
        <end position="349"/>
    </location>
</feature>
<keyword evidence="9" id="KW-1185">Reference proteome</keyword>
<dbReference type="Proteomes" id="UP001178288">
    <property type="component" value="Chromosome"/>
</dbReference>
<dbReference type="InterPro" id="IPR044060">
    <property type="entry name" value="Bacterial_rp_domain"/>
</dbReference>
<dbReference type="InterPro" id="IPR029052">
    <property type="entry name" value="Metallo-depent_PP-like"/>
</dbReference>
<dbReference type="Gene3D" id="2.60.40.380">
    <property type="entry name" value="Purple acid phosphatase-like, N-terminal"/>
    <property type="match status" value="1"/>
</dbReference>
<evidence type="ECO:0000259" key="6">
    <source>
        <dbReference type="Pfam" id="PF16656"/>
    </source>
</evidence>
<dbReference type="Pfam" id="PF16656">
    <property type="entry name" value="Pur_ac_phosph_N"/>
    <property type="match status" value="1"/>
</dbReference>
<dbReference type="PANTHER" id="PTHR22953">
    <property type="entry name" value="ACID PHOSPHATASE RELATED"/>
    <property type="match status" value="1"/>
</dbReference>
<feature type="domain" description="Calcineurin-like phosphoesterase" evidence="5">
    <location>
        <begin position="606"/>
        <end position="817"/>
    </location>
</feature>
<evidence type="ECO:0000256" key="2">
    <source>
        <dbReference type="ARBA" id="ARBA00022737"/>
    </source>
</evidence>
<dbReference type="GO" id="GO:0046872">
    <property type="term" value="F:metal ion binding"/>
    <property type="evidence" value="ECO:0007669"/>
    <property type="project" value="InterPro"/>
</dbReference>
<protein>
    <submittedName>
        <fullName evidence="8">Metallophosphoesterase</fullName>
    </submittedName>
</protein>
<evidence type="ECO:0000256" key="3">
    <source>
        <dbReference type="PROSITE-ProRule" id="PRU00591"/>
    </source>
</evidence>
<feature type="repeat" description="Cell wall-binding" evidence="3">
    <location>
        <begin position="1696"/>
        <end position="1715"/>
    </location>
</feature>
<evidence type="ECO:0000256" key="1">
    <source>
        <dbReference type="ARBA" id="ARBA00022729"/>
    </source>
</evidence>
<evidence type="ECO:0000259" key="7">
    <source>
        <dbReference type="Pfam" id="PF18998"/>
    </source>
</evidence>
<dbReference type="SUPFAM" id="SSF69360">
    <property type="entry name" value="Cell wall binding repeat"/>
    <property type="match status" value="2"/>
</dbReference>
<evidence type="ECO:0000313" key="9">
    <source>
        <dbReference type="Proteomes" id="UP001178288"/>
    </source>
</evidence>
<evidence type="ECO:0000313" key="8">
    <source>
        <dbReference type="EMBL" id="WHY85568.1"/>
    </source>
</evidence>
<dbReference type="Gene3D" id="2.160.20.110">
    <property type="match status" value="1"/>
</dbReference>
<proteinExistence type="predicted"/>
<dbReference type="InterPro" id="IPR008963">
    <property type="entry name" value="Purple_acid_Pase-like_N"/>
</dbReference>
<feature type="chain" id="PRO_5041699934" evidence="4">
    <location>
        <begin position="34"/>
        <end position="1834"/>
    </location>
</feature>
<keyword evidence="2" id="KW-0677">Repeat</keyword>
<organism evidence="8 9">
    <name type="scientific">Neobacillus novalis</name>
    <dbReference type="NCBI Taxonomy" id="220687"/>
    <lineage>
        <taxon>Bacteria</taxon>
        <taxon>Bacillati</taxon>
        <taxon>Bacillota</taxon>
        <taxon>Bacilli</taxon>
        <taxon>Bacillales</taxon>
        <taxon>Bacillaceae</taxon>
        <taxon>Neobacillus</taxon>
    </lineage>
</organism>
<dbReference type="PROSITE" id="PS51170">
    <property type="entry name" value="CW"/>
    <property type="match status" value="7"/>
</dbReference>
<feature type="repeat" description="Cell wall-binding" evidence="3">
    <location>
        <begin position="1736"/>
        <end position="1755"/>
    </location>
</feature>
<feature type="repeat" description="Cell wall-binding" evidence="3">
    <location>
        <begin position="1656"/>
        <end position="1675"/>
    </location>
</feature>
<evidence type="ECO:0000256" key="4">
    <source>
        <dbReference type="SAM" id="SignalP"/>
    </source>
</evidence>
<dbReference type="Pfam" id="PF00149">
    <property type="entry name" value="Metallophos"/>
    <property type="match status" value="2"/>
</dbReference>
<evidence type="ECO:0000259" key="5">
    <source>
        <dbReference type="Pfam" id="PF00149"/>
    </source>
</evidence>
<dbReference type="KEGG" id="nnv:QNH39_23635"/>
<dbReference type="InterPro" id="IPR004843">
    <property type="entry name" value="Calcineurin-like_PHP"/>
</dbReference>
<accession>A0AA95MP92</accession>
<dbReference type="InterPro" id="IPR018337">
    <property type="entry name" value="Cell_wall/Cho-bd_repeat"/>
</dbReference>
<dbReference type="InterPro" id="IPR015914">
    <property type="entry name" value="PAPs_N"/>
</dbReference>
<dbReference type="InterPro" id="IPR039331">
    <property type="entry name" value="PAPs-like"/>
</dbReference>
<feature type="repeat" description="Cell wall-binding" evidence="3">
    <location>
        <begin position="1716"/>
        <end position="1735"/>
    </location>
</feature>
<dbReference type="RefSeq" id="WP_066092222.1">
    <property type="nucleotide sequence ID" value="NZ_CP126114.1"/>
</dbReference>
<feature type="signal peptide" evidence="4">
    <location>
        <begin position="1"/>
        <end position="33"/>
    </location>
</feature>
<feature type="repeat" description="Cell wall-binding" evidence="3">
    <location>
        <begin position="1756"/>
        <end position="1775"/>
    </location>
</feature>
<feature type="domain" description="Bacterial repeat" evidence="7">
    <location>
        <begin position="1569"/>
        <end position="1628"/>
    </location>
</feature>
<keyword evidence="1 4" id="KW-0732">Signal</keyword>
<sequence length="1834" mass="198345">MTRKKASRSKLFSVLLAVLIAVAGLVTPKPASAAAPAGIPSQIAMSISGGAEAGKSAMSFNWVTDPAVTNSEIIYGTSPNLDDGVKKSATKTTPVVSDIFPENRRTDFKAINSFNVVIQDLTPDSKYYYKVGSASDGYSDIASFTAPADPAASKPFSFVITPDTQGTSVSSFDNTAKLYDYIKENEQDAAFLLHMGDVVEDGHVSDQWQLFFDAAQNLLDTLPIMATPGNHDGASYDRDFVQYKARFNHTSLHKPDGLSSVADGTVYSFEYGDALFISLNSYASSTDKDIQWKFLEEESANTSKAWKIVYFHVPPYDPGASHYNIDNVTGKKLTDAGIDLVFHGHEHAYARTTLKTTSTAAGTGSIENAKFGEAPTYVIGGTVYNYGYSLDNRDTSWNDYFYDLRIDKTGTGGGKIYAPGVYSKVEVTSNAITYKAFYKATGSENPFRVIDNFTITKSEDKITQPKGGGTEPTSVTFLYDSFNQESGKYLARFNWVTPVTTKTTQLYYAKKSDFESNGGKFTNVVVGTNNTVDLSSALANANYKGAGTEYSVAPIQSHKAETATLEPSTEYVYSVGDGAMNVTSVESPASFKTPASNLDTFNFNWVTDVHAAPDSSHNDKALNQAFTDFPDAEFILSSGDQVSYAFDTSQWDTFFEANADKFARVPLYPGTGNHEYDGAGNSWAPNNSWDSVDPTLQNLLGRYNPPKNGASFYGGGDGTQRMVSGLDKSQFASSNYYFVYGDTLFMMMDYQDQSSKEQIKAQQDWMKSVVKQNPTKWRVAVIHKSLFGYRMANPVASWTTAFDEAGVDVVLAGHDHLYVRTKLYANGANIEPQTYGDGTTYITSYSGNNDRRGPYFESNKRDPEKVAYVDVRPIGLGFSNISISPNEIRVTSKGYDKEGNLVTGDDNALVTNKPRTHNLASWNYPSVPKDVNELTITDVGITGIAKEGQTLNASITPSSATASFRWESSNDGKTWTTIAGETSSKYTIKAEDVGLNLRSVATGTGFYHGEATSAATAKVTPLAGNGTVTVKIGTANELDALSKGFGTSAYPIDGKYVLTADIDMSNVPFSAIGGGTTPTPFLGTFNGNGYTISNMKIESNNNSTGFFAYIGTGGRVANLKLMNADITGNNSTGAIAGTSTGTIENVYVDGKVTGGSNIGGIAGTLHAGTLQNSNVHADIHGNTVGGLIGSTNFNASGSPLTVKDEKTGSVILNNIVMGSVTGGNDYSGAFVGDMGGSSGALLQTLNGNVVANEVNGVTPGKIAGYWSGSRPIIEKDQMNYYNSDKLSTSGMPSGIIPAFVGKTASDFTQNATFEALGWDFTNVWDWDATNNVPVPRVIDVGGDGTEDNLVTIITSAGSGGTISPEGNVLVERGQSQKFIFTPNKYYEIDTVKIDGEKNPEAAAAGEYTFENVSEVHNIDVTFKLSDSVSGVAPSLVSTSAYYNRAVEKHIEVTVDFGEGALGIQPENYRKAVKSVKIMKDNKLVLDAQGGYWFPSTGNGQPEELLEICWDDIMKLPGYDDLVPGTFDLVITFNDLNSSEYTIPLIVEDGIASSLTVDGGIITVDGNEANSPAEIKKDSKVTVKAVVPSGQRFVKWTATGLENVEYTADPFTFTMPANKVTLKAEYENIPSSDDSGKGWVSKAGKWYYYDPQTGLMKTGWLKDKNEWYYLQQNGEMKTGWLIDAGKWYYLDSSGAMKIGWVKLGSTWYYLERNGEMKTGWLLDAGKWYYLDSSGAMKIGWVKLGSTWYYLEKNGAMKTGWLLDAGSWYYLDSSGAMKTGWVKSGSTWYYLGNSGAMKTGWVLAGTKWYYMYTSGKMAANTTIQGYKLGSDGAWIK</sequence>
<gene>
    <name evidence="8" type="ORF">QNH39_23635</name>
</gene>
<feature type="domain" description="Purple acid phosphatase N-terminal" evidence="6">
    <location>
        <begin position="55"/>
        <end position="145"/>
    </location>
</feature>
<name>A0AA95MP92_9BACI</name>
<dbReference type="GO" id="GO:0003993">
    <property type="term" value="F:acid phosphatase activity"/>
    <property type="evidence" value="ECO:0007669"/>
    <property type="project" value="InterPro"/>
</dbReference>
<feature type="repeat" description="Cell wall-binding" evidence="3">
    <location>
        <begin position="1676"/>
        <end position="1695"/>
    </location>
</feature>
<dbReference type="Gene3D" id="2.10.270.10">
    <property type="entry name" value="Cholin Binding"/>
    <property type="match status" value="3"/>
</dbReference>
<dbReference type="PANTHER" id="PTHR22953:SF153">
    <property type="entry name" value="PURPLE ACID PHOSPHATASE"/>
    <property type="match status" value="1"/>
</dbReference>
<dbReference type="Gene3D" id="2.60.40.2700">
    <property type="match status" value="1"/>
</dbReference>
<feature type="repeat" description="Cell wall-binding" evidence="3">
    <location>
        <begin position="1776"/>
        <end position="1795"/>
    </location>
</feature>
<dbReference type="SUPFAM" id="SSF49363">
    <property type="entry name" value="Purple acid phosphatase, N-terminal domain"/>
    <property type="match status" value="1"/>
</dbReference>